<keyword evidence="6" id="KW-1185">Reference proteome</keyword>
<evidence type="ECO:0000313" key="6">
    <source>
        <dbReference type="Proteomes" id="UP001501578"/>
    </source>
</evidence>
<dbReference type="PANTHER" id="PTHR43408">
    <property type="entry name" value="FMN REDUCTASE (NADPH)"/>
    <property type="match status" value="1"/>
</dbReference>
<dbReference type="Gene3D" id="3.40.50.360">
    <property type="match status" value="1"/>
</dbReference>
<evidence type="ECO:0000256" key="1">
    <source>
        <dbReference type="ARBA" id="ARBA00022630"/>
    </source>
</evidence>
<organism evidence="5 6">
    <name type="scientific">Nonomuraea longicatena</name>
    <dbReference type="NCBI Taxonomy" id="83682"/>
    <lineage>
        <taxon>Bacteria</taxon>
        <taxon>Bacillati</taxon>
        <taxon>Actinomycetota</taxon>
        <taxon>Actinomycetes</taxon>
        <taxon>Streptosporangiales</taxon>
        <taxon>Streptosporangiaceae</taxon>
        <taxon>Nonomuraea</taxon>
    </lineage>
</organism>
<gene>
    <name evidence="5" type="ORF">GCM10009560_19300</name>
</gene>
<proteinExistence type="predicted"/>
<dbReference type="SUPFAM" id="SSF52218">
    <property type="entry name" value="Flavoproteins"/>
    <property type="match status" value="1"/>
</dbReference>
<dbReference type="InterPro" id="IPR005025">
    <property type="entry name" value="FMN_Rdtase-like_dom"/>
</dbReference>
<dbReference type="Pfam" id="PF03358">
    <property type="entry name" value="FMN_red"/>
    <property type="match status" value="1"/>
</dbReference>
<sequence length="177" mass="18139">MSIVTVVGNPRRGSRTYGVALAATLAVAERLGREDPPEVVDLSVLAPVLLDPAGSPDLSAALEAVSRASVVVFASPTYKATYTGLLKSFADRLPSGALAGVAALPVLVMGDARHALAVETHFRPLLVELGARVPTPGLAVVEADLPADAALSGWADQIAPQVAAQLAAHERALGHSR</sequence>
<dbReference type="Proteomes" id="UP001501578">
    <property type="component" value="Unassembled WGS sequence"/>
</dbReference>
<comment type="caution">
    <text evidence="5">The sequence shown here is derived from an EMBL/GenBank/DDBJ whole genome shotgun (WGS) entry which is preliminary data.</text>
</comment>
<dbReference type="InterPro" id="IPR029039">
    <property type="entry name" value="Flavoprotein-like_sf"/>
</dbReference>
<evidence type="ECO:0000259" key="4">
    <source>
        <dbReference type="Pfam" id="PF03358"/>
    </source>
</evidence>
<keyword evidence="2" id="KW-0288">FMN</keyword>
<keyword evidence="1" id="KW-0285">Flavoprotein</keyword>
<dbReference type="InterPro" id="IPR051814">
    <property type="entry name" value="NAD(P)H-dep_FMN_reductase"/>
</dbReference>
<evidence type="ECO:0000256" key="3">
    <source>
        <dbReference type="ARBA" id="ARBA00023002"/>
    </source>
</evidence>
<name>A0ABN1P1B8_9ACTN</name>
<protein>
    <submittedName>
        <fullName evidence="5">NAD(P)H-dependent oxidoreductase</fullName>
    </submittedName>
</protein>
<dbReference type="RefSeq" id="WP_343949392.1">
    <property type="nucleotide sequence ID" value="NZ_BAAAHQ010000008.1"/>
</dbReference>
<reference evidence="5 6" key="1">
    <citation type="journal article" date="2019" name="Int. J. Syst. Evol. Microbiol.">
        <title>The Global Catalogue of Microorganisms (GCM) 10K type strain sequencing project: providing services to taxonomists for standard genome sequencing and annotation.</title>
        <authorList>
            <consortium name="The Broad Institute Genomics Platform"/>
            <consortium name="The Broad Institute Genome Sequencing Center for Infectious Disease"/>
            <person name="Wu L."/>
            <person name="Ma J."/>
        </authorList>
    </citation>
    <scope>NUCLEOTIDE SEQUENCE [LARGE SCALE GENOMIC DNA]</scope>
    <source>
        <strain evidence="5 6">JCM 11136</strain>
    </source>
</reference>
<accession>A0ABN1P1B8</accession>
<feature type="domain" description="NADPH-dependent FMN reductase-like" evidence="4">
    <location>
        <begin position="1"/>
        <end position="140"/>
    </location>
</feature>
<keyword evidence="3" id="KW-0560">Oxidoreductase</keyword>
<dbReference type="PANTHER" id="PTHR43408:SF2">
    <property type="entry name" value="FMN REDUCTASE (NADPH)"/>
    <property type="match status" value="1"/>
</dbReference>
<dbReference type="EMBL" id="BAAAHQ010000008">
    <property type="protein sequence ID" value="GAA0920847.1"/>
    <property type="molecule type" value="Genomic_DNA"/>
</dbReference>
<evidence type="ECO:0000256" key="2">
    <source>
        <dbReference type="ARBA" id="ARBA00022643"/>
    </source>
</evidence>
<evidence type="ECO:0000313" key="5">
    <source>
        <dbReference type="EMBL" id="GAA0920847.1"/>
    </source>
</evidence>